<evidence type="ECO:0000313" key="5">
    <source>
        <dbReference type="Proteomes" id="UP001366060"/>
    </source>
</evidence>
<dbReference type="PROSITE" id="PS51186">
    <property type="entry name" value="GNAT"/>
    <property type="match status" value="1"/>
</dbReference>
<evidence type="ECO:0000256" key="1">
    <source>
        <dbReference type="ARBA" id="ARBA00022679"/>
    </source>
</evidence>
<dbReference type="CDD" id="cd04301">
    <property type="entry name" value="NAT_SF"/>
    <property type="match status" value="1"/>
</dbReference>
<dbReference type="InterPro" id="IPR050680">
    <property type="entry name" value="YpeA/RimI_acetyltransf"/>
</dbReference>
<dbReference type="EMBL" id="JBAKBA010000011">
    <property type="protein sequence ID" value="MEL0658830.1"/>
    <property type="molecule type" value="Genomic_DNA"/>
</dbReference>
<dbReference type="PANTHER" id="PTHR43420:SF47">
    <property type="entry name" value="N-ACETYLTRANSFERASE DOMAIN-CONTAINING PROTEIN"/>
    <property type="match status" value="1"/>
</dbReference>
<keyword evidence="1" id="KW-0808">Transferase</keyword>
<reference evidence="4 5" key="1">
    <citation type="submission" date="2024-02" db="EMBL/GenBank/DDBJ databases">
        <title>Bacteria isolated from the canopy kelp, Nereocystis luetkeana.</title>
        <authorList>
            <person name="Pfister C.A."/>
            <person name="Younker I.T."/>
            <person name="Light S.H."/>
        </authorList>
    </citation>
    <scope>NUCLEOTIDE SEQUENCE [LARGE SCALE GENOMIC DNA]</scope>
    <source>
        <strain evidence="4 5">TI.2.07</strain>
    </source>
</reference>
<dbReference type="InterPro" id="IPR016181">
    <property type="entry name" value="Acyl_CoA_acyltransferase"/>
</dbReference>
<gene>
    <name evidence="4" type="ORF">V6255_06700</name>
</gene>
<accession>A0ABU9HAB8</accession>
<sequence length="191" mass="21923">MFKKSTSTIEPCHLSQVALLQDVAIRTYQETFSDTNSEALLQQYYKESLNIEKLSAQLQNTNSEFYFLYATSNTSESISESEAKNTDAKLAGFLKLNVDDAQTDIFDAKALEVEKIYILKDFLSQGLGKKLISFAIERAIEQNKKYLWLGVWEHNFPALTFYQKMGFEQFGEHDFNMGGDIQKDLLLKRVL</sequence>
<keyword evidence="2" id="KW-0012">Acyltransferase</keyword>
<comment type="caution">
    <text evidence="4">The sequence shown here is derived from an EMBL/GenBank/DDBJ whole genome shotgun (WGS) entry which is preliminary data.</text>
</comment>
<dbReference type="SUPFAM" id="SSF55729">
    <property type="entry name" value="Acyl-CoA N-acyltransferases (Nat)"/>
    <property type="match status" value="1"/>
</dbReference>
<evidence type="ECO:0000313" key="4">
    <source>
        <dbReference type="EMBL" id="MEL0658830.1"/>
    </source>
</evidence>
<protein>
    <submittedName>
        <fullName evidence="4">GNAT family N-acetyltransferase</fullName>
    </submittedName>
</protein>
<name>A0ABU9HAB8_9GAMM</name>
<organism evidence="4 5">
    <name type="scientific">Psychromonas arctica</name>
    <dbReference type="NCBI Taxonomy" id="168275"/>
    <lineage>
        <taxon>Bacteria</taxon>
        <taxon>Pseudomonadati</taxon>
        <taxon>Pseudomonadota</taxon>
        <taxon>Gammaproteobacteria</taxon>
        <taxon>Alteromonadales</taxon>
        <taxon>Psychromonadaceae</taxon>
        <taxon>Psychromonas</taxon>
    </lineage>
</organism>
<keyword evidence="5" id="KW-1185">Reference proteome</keyword>
<proteinExistence type="predicted"/>
<dbReference type="Pfam" id="PF00583">
    <property type="entry name" value="Acetyltransf_1"/>
    <property type="match status" value="1"/>
</dbReference>
<feature type="domain" description="N-acetyltransferase" evidence="3">
    <location>
        <begin position="23"/>
        <end position="191"/>
    </location>
</feature>
<dbReference type="Gene3D" id="3.40.630.30">
    <property type="match status" value="1"/>
</dbReference>
<dbReference type="Proteomes" id="UP001366060">
    <property type="component" value="Unassembled WGS sequence"/>
</dbReference>
<evidence type="ECO:0000259" key="3">
    <source>
        <dbReference type="PROSITE" id="PS51186"/>
    </source>
</evidence>
<dbReference type="PANTHER" id="PTHR43420">
    <property type="entry name" value="ACETYLTRANSFERASE"/>
    <property type="match status" value="1"/>
</dbReference>
<dbReference type="InterPro" id="IPR000182">
    <property type="entry name" value="GNAT_dom"/>
</dbReference>
<dbReference type="RefSeq" id="WP_341627457.1">
    <property type="nucleotide sequence ID" value="NZ_JBAKBA010000011.1"/>
</dbReference>
<evidence type="ECO:0000256" key="2">
    <source>
        <dbReference type="ARBA" id="ARBA00023315"/>
    </source>
</evidence>